<dbReference type="STRING" id="1380566.A0A179FYW4"/>
<comment type="caution">
    <text evidence="2">The sequence shown here is derived from an EMBL/GenBank/DDBJ whole genome shotgun (WGS) entry which is preliminary data.</text>
</comment>
<dbReference type="EMBL" id="LSBJ02000002">
    <property type="protein sequence ID" value="OAQ70824.1"/>
    <property type="molecule type" value="Genomic_DNA"/>
</dbReference>
<accession>A0A179FYW4</accession>
<feature type="chain" id="PRO_5008102212" evidence="1">
    <location>
        <begin position="23"/>
        <end position="153"/>
    </location>
</feature>
<dbReference type="AlphaFoldDB" id="A0A179FYW4"/>
<evidence type="ECO:0000256" key="1">
    <source>
        <dbReference type="SAM" id="SignalP"/>
    </source>
</evidence>
<proteinExistence type="predicted"/>
<sequence>MQIKNFGLALGLAATMAQPGHANIGKAADLLCQFFCQGIADLFVNIFSKRDIDPAFFESRAIMGRAPPGVPQQEFDRCYDQMNGVTVTAESTGPGEIRFMGVPPACMNLANVLVGDPVNGPYALPCGSDCLHYTDLSEAQFNELTDKLHAAAS</sequence>
<dbReference type="RefSeq" id="XP_018147361.1">
    <property type="nucleotide sequence ID" value="XM_018291203.1"/>
</dbReference>
<gene>
    <name evidence="2" type="ORF">VFPPC_13426</name>
</gene>
<evidence type="ECO:0000313" key="3">
    <source>
        <dbReference type="Proteomes" id="UP000078397"/>
    </source>
</evidence>
<protein>
    <submittedName>
        <fullName evidence="2">Uncharacterized protein</fullName>
    </submittedName>
</protein>
<dbReference type="Proteomes" id="UP000078397">
    <property type="component" value="Unassembled WGS sequence"/>
</dbReference>
<name>A0A179FYW4_METCM</name>
<dbReference type="KEGG" id="pchm:VFPPC_13426"/>
<organism evidence="2 3">
    <name type="scientific">Pochonia chlamydosporia 170</name>
    <dbReference type="NCBI Taxonomy" id="1380566"/>
    <lineage>
        <taxon>Eukaryota</taxon>
        <taxon>Fungi</taxon>
        <taxon>Dikarya</taxon>
        <taxon>Ascomycota</taxon>
        <taxon>Pezizomycotina</taxon>
        <taxon>Sordariomycetes</taxon>
        <taxon>Hypocreomycetidae</taxon>
        <taxon>Hypocreales</taxon>
        <taxon>Clavicipitaceae</taxon>
        <taxon>Pochonia</taxon>
    </lineage>
</organism>
<evidence type="ECO:0000313" key="2">
    <source>
        <dbReference type="EMBL" id="OAQ70824.1"/>
    </source>
</evidence>
<keyword evidence="1" id="KW-0732">Signal</keyword>
<dbReference type="OrthoDB" id="4161406at2759"/>
<dbReference type="GeneID" id="28855197"/>
<keyword evidence="3" id="KW-1185">Reference proteome</keyword>
<reference evidence="2 3" key="1">
    <citation type="journal article" date="2016" name="PLoS Pathog.">
        <title>Biosynthesis of antibiotic leucinostatins in bio-control fungus Purpureocillium lilacinum and their inhibition on phytophthora revealed by genome mining.</title>
        <authorList>
            <person name="Wang G."/>
            <person name="Liu Z."/>
            <person name="Lin R."/>
            <person name="Li E."/>
            <person name="Mao Z."/>
            <person name="Ling J."/>
            <person name="Yang Y."/>
            <person name="Yin W.B."/>
            <person name="Xie B."/>
        </authorList>
    </citation>
    <scope>NUCLEOTIDE SEQUENCE [LARGE SCALE GENOMIC DNA]</scope>
    <source>
        <strain evidence="2">170</strain>
    </source>
</reference>
<feature type="signal peptide" evidence="1">
    <location>
        <begin position="1"/>
        <end position="22"/>
    </location>
</feature>